<keyword evidence="1" id="KW-1133">Transmembrane helix</keyword>
<dbReference type="AlphaFoldDB" id="A0A851GI34"/>
<organism evidence="2 3">
    <name type="scientific">Oceaniferula marina</name>
    <dbReference type="NCBI Taxonomy" id="2748318"/>
    <lineage>
        <taxon>Bacteria</taxon>
        <taxon>Pseudomonadati</taxon>
        <taxon>Verrucomicrobiota</taxon>
        <taxon>Verrucomicrobiia</taxon>
        <taxon>Verrucomicrobiales</taxon>
        <taxon>Verrucomicrobiaceae</taxon>
        <taxon>Oceaniferula</taxon>
    </lineage>
</organism>
<dbReference type="EMBL" id="JACBAZ010000006">
    <property type="protein sequence ID" value="NWK56859.1"/>
    <property type="molecule type" value="Genomic_DNA"/>
</dbReference>
<evidence type="ECO:0000256" key="1">
    <source>
        <dbReference type="SAM" id="Phobius"/>
    </source>
</evidence>
<proteinExistence type="predicted"/>
<comment type="caution">
    <text evidence="2">The sequence shown here is derived from an EMBL/GenBank/DDBJ whole genome shotgun (WGS) entry which is preliminary data.</text>
</comment>
<evidence type="ECO:0000313" key="2">
    <source>
        <dbReference type="EMBL" id="NWK56859.1"/>
    </source>
</evidence>
<dbReference type="InterPro" id="IPR045584">
    <property type="entry name" value="Pilin-like"/>
</dbReference>
<protein>
    <submittedName>
        <fullName evidence="2">Type II secretion system protein</fullName>
    </submittedName>
</protein>
<feature type="transmembrane region" description="Helical" evidence="1">
    <location>
        <begin position="20"/>
        <end position="41"/>
    </location>
</feature>
<dbReference type="RefSeq" id="WP_178933690.1">
    <property type="nucleotide sequence ID" value="NZ_JACBAZ010000006.1"/>
</dbReference>
<keyword evidence="1" id="KW-0472">Membrane</keyword>
<keyword evidence="3" id="KW-1185">Reference proteome</keyword>
<name>A0A851GI34_9BACT</name>
<reference evidence="2 3" key="1">
    <citation type="submission" date="2020-07" db="EMBL/GenBank/DDBJ databases">
        <title>Roseicoccus Jingziensis gen. nov., sp. nov., isolated from coastal seawater.</title>
        <authorList>
            <person name="Feng X."/>
        </authorList>
    </citation>
    <scope>NUCLEOTIDE SEQUENCE [LARGE SCALE GENOMIC DNA]</scope>
    <source>
        <strain evidence="2 3">N1E253</strain>
    </source>
</reference>
<evidence type="ECO:0000313" key="3">
    <source>
        <dbReference type="Proteomes" id="UP000557872"/>
    </source>
</evidence>
<keyword evidence="1" id="KW-0812">Transmembrane</keyword>
<sequence length="125" mass="13648">MKLPNHRVVSSKKVALPGLTLIEVTLVIVVMLTLIAVFFFSARGYIRESNRANCLTVQSKIKKTLISYGNLVEPLEKGVDYYGHAAYENSFGQSPNCPQTGGGYSVVPTDGEVVVTCLDNNDTHQ</sequence>
<accession>A0A851GI34</accession>
<dbReference type="Proteomes" id="UP000557872">
    <property type="component" value="Unassembled WGS sequence"/>
</dbReference>
<gene>
    <name evidence="2" type="ORF">HW115_14645</name>
</gene>
<dbReference type="SUPFAM" id="SSF54523">
    <property type="entry name" value="Pili subunits"/>
    <property type="match status" value="1"/>
</dbReference>